<comment type="caution">
    <text evidence="1">The sequence shown here is derived from an EMBL/GenBank/DDBJ whole genome shotgun (WGS) entry which is preliminary data.</text>
</comment>
<dbReference type="AlphaFoldDB" id="A0A948RT62"/>
<reference evidence="1" key="1">
    <citation type="submission" date="2021-05" db="EMBL/GenBank/DDBJ databases">
        <title>Energy efficiency and biological interactions define the core microbiome of deep oligotrophic groundwater.</title>
        <authorList>
            <person name="Mehrshad M."/>
            <person name="Lopez-Fernandez M."/>
            <person name="Bell E."/>
            <person name="Bernier-Latmani R."/>
            <person name="Bertilsson S."/>
            <person name="Dopson M."/>
        </authorList>
    </citation>
    <scope>NUCLEOTIDE SEQUENCE</scope>
    <source>
        <strain evidence="1">Modern_marine.mb.64</strain>
    </source>
</reference>
<evidence type="ECO:0000313" key="1">
    <source>
        <dbReference type="EMBL" id="MBU2690420.1"/>
    </source>
</evidence>
<name>A0A948RT62_UNCEI</name>
<accession>A0A948RT62</accession>
<evidence type="ECO:0000313" key="2">
    <source>
        <dbReference type="Proteomes" id="UP000777784"/>
    </source>
</evidence>
<dbReference type="EMBL" id="JAHJDP010000031">
    <property type="protein sequence ID" value="MBU2690420.1"/>
    <property type="molecule type" value="Genomic_DNA"/>
</dbReference>
<gene>
    <name evidence="1" type="ORF">KJ970_05785</name>
</gene>
<evidence type="ECO:0008006" key="3">
    <source>
        <dbReference type="Google" id="ProtNLM"/>
    </source>
</evidence>
<organism evidence="1 2">
    <name type="scientific">Eiseniibacteriota bacterium</name>
    <dbReference type="NCBI Taxonomy" id="2212470"/>
    <lineage>
        <taxon>Bacteria</taxon>
        <taxon>Candidatus Eiseniibacteriota</taxon>
    </lineage>
</organism>
<dbReference type="Proteomes" id="UP000777784">
    <property type="component" value="Unassembled WGS sequence"/>
</dbReference>
<protein>
    <recommendedName>
        <fullName evidence="3">STAS/SEC14 domain-containing protein</fullName>
    </recommendedName>
</protein>
<sequence length="122" mass="13649">MPFSYSIDLEKGVVNVRGWGEISWDNLSEHLGHLLSDPALPHPYRHLVDLREAENFTLTSDDARKTAALFAQRPALIDGRLAFIATEPLVYGMVRVLQAVSRKTINIGVFSNRAEAEAFLEL</sequence>
<proteinExistence type="predicted"/>